<dbReference type="Gene3D" id="6.10.340.10">
    <property type="match status" value="1"/>
</dbReference>
<evidence type="ECO:0000256" key="4">
    <source>
        <dbReference type="ARBA" id="ARBA00022679"/>
    </source>
</evidence>
<dbReference type="Gene3D" id="1.10.287.130">
    <property type="match status" value="1"/>
</dbReference>
<evidence type="ECO:0000256" key="2">
    <source>
        <dbReference type="ARBA" id="ARBA00012438"/>
    </source>
</evidence>
<keyword evidence="7" id="KW-0812">Transmembrane</keyword>
<dbReference type="Proteomes" id="UP000202259">
    <property type="component" value="Chromosome"/>
</dbReference>
<dbReference type="EC" id="2.7.13.3" evidence="2"/>
<dbReference type="CDD" id="cd00082">
    <property type="entry name" value="HisKA"/>
    <property type="match status" value="1"/>
</dbReference>
<dbReference type="AlphaFoldDB" id="A0A222GAS2"/>
<evidence type="ECO:0000256" key="7">
    <source>
        <dbReference type="SAM" id="Phobius"/>
    </source>
</evidence>
<dbReference type="PRINTS" id="PR00344">
    <property type="entry name" value="BCTRLSENSOR"/>
</dbReference>
<organism evidence="9 10">
    <name type="scientific">Cognaticolwellia beringensis</name>
    <dbReference type="NCBI Taxonomy" id="1967665"/>
    <lineage>
        <taxon>Bacteria</taxon>
        <taxon>Pseudomonadati</taxon>
        <taxon>Pseudomonadota</taxon>
        <taxon>Gammaproteobacteria</taxon>
        <taxon>Alteromonadales</taxon>
        <taxon>Colwelliaceae</taxon>
        <taxon>Cognaticolwellia</taxon>
    </lineage>
</organism>
<evidence type="ECO:0000256" key="1">
    <source>
        <dbReference type="ARBA" id="ARBA00000085"/>
    </source>
</evidence>
<dbReference type="PANTHER" id="PTHR43711">
    <property type="entry name" value="TWO-COMPONENT HISTIDINE KINASE"/>
    <property type="match status" value="1"/>
</dbReference>
<feature type="transmembrane region" description="Helical" evidence="7">
    <location>
        <begin position="178"/>
        <end position="201"/>
    </location>
</feature>
<dbReference type="InterPro" id="IPR005467">
    <property type="entry name" value="His_kinase_dom"/>
</dbReference>
<keyword evidence="6" id="KW-0902">Two-component regulatory system</keyword>
<accession>A0A222GAS2</accession>
<keyword evidence="7" id="KW-0472">Membrane</keyword>
<evidence type="ECO:0000313" key="10">
    <source>
        <dbReference type="Proteomes" id="UP000202259"/>
    </source>
</evidence>
<comment type="catalytic activity">
    <reaction evidence="1">
        <text>ATP + protein L-histidine = ADP + protein N-phospho-L-histidine.</text>
        <dbReference type="EC" id="2.7.13.3"/>
    </reaction>
</comment>
<feature type="transmembrane region" description="Helical" evidence="7">
    <location>
        <begin position="6"/>
        <end position="28"/>
    </location>
</feature>
<feature type="transmembrane region" description="Helical" evidence="7">
    <location>
        <begin position="138"/>
        <end position="158"/>
    </location>
</feature>
<dbReference type="Pfam" id="PF02518">
    <property type="entry name" value="HATPase_c"/>
    <property type="match status" value="1"/>
</dbReference>
<dbReference type="InterPro" id="IPR004358">
    <property type="entry name" value="Sig_transdc_His_kin-like_C"/>
</dbReference>
<dbReference type="InterPro" id="IPR003594">
    <property type="entry name" value="HATPase_dom"/>
</dbReference>
<dbReference type="GO" id="GO:0000155">
    <property type="term" value="F:phosphorelay sensor kinase activity"/>
    <property type="evidence" value="ECO:0007669"/>
    <property type="project" value="InterPro"/>
</dbReference>
<sequence>MRLSLYHRLSLSLLVVFIVIISVFFVWAEHLEQTTRYESEQHLHLSLAASLARDNPLLQKGAYDHQALKNLFHTLMVLGPAFEFYFVDPNGVILTHSITPSLIKRNRIDLKPLIQLTQNQASLPIYGDDPQHENRKKIFSAAPVFNGSELIGYLYVIVTGERYESAYSRLDSDRQAELSMVMLVGALVFLFIVMLGIFYYFTRPLRCLIRDIQLLKNAGFDKSSLKLTPWMPNSSNEVHQLGIAFEEMVNQINGQLNLLQQSDVKRRELLADISHDLRTPLSSLQGYIEMIAHKGNELTAQEREKHINTVLKNTLQLKLLIDQIFELTHLEGGQVTLNFETFNLAELLYDIMAKFNLQTRAKNIDISIKPSSSYTQVYSDIAKLERVISNLLENAIRHTSENGKIDLIIEELNDNQCRLTIKDNGTGIKADELSYIFDTRYRASNAIQDKNKHTGLGLAITKKLLELLKSDIKVQSTLGEGTAFSFNLRRVIP</sequence>
<dbReference type="GO" id="GO:0005886">
    <property type="term" value="C:plasma membrane"/>
    <property type="evidence" value="ECO:0007669"/>
    <property type="project" value="UniProtKB-ARBA"/>
</dbReference>
<evidence type="ECO:0000259" key="8">
    <source>
        <dbReference type="PROSITE" id="PS50109"/>
    </source>
</evidence>
<dbReference type="Pfam" id="PF00512">
    <property type="entry name" value="HisKA"/>
    <property type="match status" value="1"/>
</dbReference>
<dbReference type="Gene3D" id="3.30.565.10">
    <property type="entry name" value="Histidine kinase-like ATPase, C-terminal domain"/>
    <property type="match status" value="1"/>
</dbReference>
<dbReference type="InterPro" id="IPR036890">
    <property type="entry name" value="HATPase_C_sf"/>
</dbReference>
<dbReference type="FunFam" id="3.30.565.10:FF:000006">
    <property type="entry name" value="Sensor histidine kinase WalK"/>
    <property type="match status" value="1"/>
</dbReference>
<dbReference type="SMART" id="SM00387">
    <property type="entry name" value="HATPase_c"/>
    <property type="match status" value="1"/>
</dbReference>
<evidence type="ECO:0000313" key="9">
    <source>
        <dbReference type="EMBL" id="ASP49008.1"/>
    </source>
</evidence>
<dbReference type="RefSeq" id="WP_081152725.1">
    <property type="nucleotide sequence ID" value="NZ_CP020465.1"/>
</dbReference>
<gene>
    <name evidence="9" type="ORF">B5D82_15255</name>
</gene>
<evidence type="ECO:0000256" key="6">
    <source>
        <dbReference type="ARBA" id="ARBA00023012"/>
    </source>
</evidence>
<keyword evidence="10" id="KW-1185">Reference proteome</keyword>
<reference evidence="9 10" key="1">
    <citation type="submission" date="2017-08" db="EMBL/GenBank/DDBJ databases">
        <title>Complete genome of Colwellia sp. NB097-1, a psychrophile bacterium ioslated from Bering Sea.</title>
        <authorList>
            <person name="Chen X."/>
        </authorList>
    </citation>
    <scope>NUCLEOTIDE SEQUENCE [LARGE SCALE GENOMIC DNA]</scope>
    <source>
        <strain evidence="9 10">NB097-1</strain>
    </source>
</reference>
<dbReference type="InterPro" id="IPR003661">
    <property type="entry name" value="HisK_dim/P_dom"/>
</dbReference>
<keyword evidence="3" id="KW-0597">Phosphoprotein</keyword>
<feature type="domain" description="Histidine kinase" evidence="8">
    <location>
        <begin position="272"/>
        <end position="492"/>
    </location>
</feature>
<dbReference type="KEGG" id="cber:B5D82_15255"/>
<keyword evidence="7" id="KW-1133">Transmembrane helix</keyword>
<name>A0A222GAS2_9GAMM</name>
<dbReference type="PROSITE" id="PS50109">
    <property type="entry name" value="HIS_KIN"/>
    <property type="match status" value="1"/>
</dbReference>
<dbReference type="OrthoDB" id="9804645at2"/>
<protein>
    <recommendedName>
        <fullName evidence="2">histidine kinase</fullName>
        <ecNumber evidence="2">2.7.13.3</ecNumber>
    </recommendedName>
</protein>
<proteinExistence type="predicted"/>
<evidence type="ECO:0000256" key="5">
    <source>
        <dbReference type="ARBA" id="ARBA00022777"/>
    </source>
</evidence>
<dbReference type="SMART" id="SM00388">
    <property type="entry name" value="HisKA"/>
    <property type="match status" value="1"/>
</dbReference>
<keyword evidence="5 9" id="KW-0418">Kinase</keyword>
<keyword evidence="4" id="KW-0808">Transferase</keyword>
<dbReference type="SUPFAM" id="SSF47384">
    <property type="entry name" value="Homodimeric domain of signal transducing histidine kinase"/>
    <property type="match status" value="1"/>
</dbReference>
<dbReference type="InterPro" id="IPR036097">
    <property type="entry name" value="HisK_dim/P_sf"/>
</dbReference>
<dbReference type="SUPFAM" id="SSF55874">
    <property type="entry name" value="ATPase domain of HSP90 chaperone/DNA topoisomerase II/histidine kinase"/>
    <property type="match status" value="1"/>
</dbReference>
<dbReference type="PANTHER" id="PTHR43711:SF1">
    <property type="entry name" value="HISTIDINE KINASE 1"/>
    <property type="match status" value="1"/>
</dbReference>
<dbReference type="EMBL" id="CP020465">
    <property type="protein sequence ID" value="ASP49008.1"/>
    <property type="molecule type" value="Genomic_DNA"/>
</dbReference>
<evidence type="ECO:0000256" key="3">
    <source>
        <dbReference type="ARBA" id="ARBA00022553"/>
    </source>
</evidence>
<dbReference type="InterPro" id="IPR050736">
    <property type="entry name" value="Sensor_HK_Regulatory"/>
</dbReference>